<protein>
    <recommendedName>
        <fullName evidence="1">RecF/RecN/SMC N-terminal domain-containing protein</fullName>
    </recommendedName>
</protein>
<organism evidence="2 3">
    <name type="scientific">Sphingobacterium athyrii</name>
    <dbReference type="NCBI Taxonomy" id="2152717"/>
    <lineage>
        <taxon>Bacteria</taxon>
        <taxon>Pseudomonadati</taxon>
        <taxon>Bacteroidota</taxon>
        <taxon>Sphingobacteriia</taxon>
        <taxon>Sphingobacteriales</taxon>
        <taxon>Sphingobacteriaceae</taxon>
        <taxon>Sphingobacterium</taxon>
    </lineage>
</organism>
<evidence type="ECO:0000313" key="3">
    <source>
        <dbReference type="Proteomes" id="UP000250831"/>
    </source>
</evidence>
<reference evidence="2 3" key="1">
    <citation type="submission" date="2018-04" db="EMBL/GenBank/DDBJ databases">
        <title>Sphingobacterium sp. M46 Genome.</title>
        <authorList>
            <person name="Cheng J."/>
            <person name="Li Y."/>
        </authorList>
    </citation>
    <scope>NUCLEOTIDE SEQUENCE [LARGE SCALE GENOMIC DNA]</scope>
    <source>
        <strain evidence="2 3">M46</strain>
    </source>
</reference>
<dbReference type="PANTHER" id="PTHR32182">
    <property type="entry name" value="DNA REPLICATION AND REPAIR PROTEIN RECF"/>
    <property type="match status" value="1"/>
</dbReference>
<comment type="caution">
    <text evidence="2">The sequence shown here is derived from an EMBL/GenBank/DDBJ whole genome shotgun (WGS) entry which is preliminary data.</text>
</comment>
<feature type="domain" description="RecF/RecN/SMC N-terminal" evidence="1">
    <location>
        <begin position="3"/>
        <end position="345"/>
    </location>
</feature>
<dbReference type="InterPro" id="IPR027417">
    <property type="entry name" value="P-loop_NTPase"/>
</dbReference>
<dbReference type="GO" id="GO:0000731">
    <property type="term" value="P:DNA synthesis involved in DNA repair"/>
    <property type="evidence" value="ECO:0007669"/>
    <property type="project" value="TreeGrafter"/>
</dbReference>
<dbReference type="AlphaFoldDB" id="A0A363NP83"/>
<proteinExistence type="predicted"/>
<dbReference type="EMBL" id="QCXX01000006">
    <property type="protein sequence ID" value="PUV22537.1"/>
    <property type="molecule type" value="Genomic_DNA"/>
</dbReference>
<sequence length="620" mass="70295">MKIQNITINKYKAFTKQETIPISGSNVFIYGENGSGKSSFYYALKDFFQSSVENVQMSNLRNFNLTDGGTDCSIEVEFDGGTKNILNETTKNTNTTQIIDANRLKSFLTYKHLLGVHNVKISDRIDVFELVVNGVLKHFKSNTITENIELSRLWNDVLVEHDKGFGSGHEFYFARQLKASVENKARKVNRALDSLFHSTGSDYLAPFVNRVLQKLYPEMEIQFTRRNITINDWGRIDQFPVINLQVSENGSSIDAHNPHFALNEAKLSAIAISIFLGAIIKQSPFSADLKPLFLDDILIGLDNENRLKLLELLKETDTPEEDKVFKDFQIFITTYDRHWYEVAKVNLPKNWKFIEFYKSNSGPQIIHNDKTSLEKARAYFDAFDFPACANALRKECERLLRSKLLKTYTVGEGLKGLVKPINLETLINRLKEYYEDLGIEPPNKLVDSLQNYKSILFNPMSHSDIESPIYRNDLELAFQTIQDLEAIVLPKRTVIIEKGTIFNLSLPAIDYTAQLEIAKDVYIVEHNGTKIETTISFFFKTWTRAGVLHAIPTGVPPGAMTNVNRLEQVKSSPFPIDKAVNGLNVTFTDRGVVNINEEDLQNAMTLAGDTLSALINSAKQ</sequence>
<evidence type="ECO:0000259" key="1">
    <source>
        <dbReference type="Pfam" id="PF02463"/>
    </source>
</evidence>
<dbReference type="PANTHER" id="PTHR32182:SF25">
    <property type="entry name" value="SLR1056 PROTEIN"/>
    <property type="match status" value="1"/>
</dbReference>
<dbReference type="OrthoDB" id="1023918at2"/>
<dbReference type="RefSeq" id="WP_108635565.1">
    <property type="nucleotide sequence ID" value="NZ_QCXX01000006.1"/>
</dbReference>
<dbReference type="Gene3D" id="3.40.50.300">
    <property type="entry name" value="P-loop containing nucleotide triphosphate hydrolases"/>
    <property type="match status" value="1"/>
</dbReference>
<evidence type="ECO:0000313" key="2">
    <source>
        <dbReference type="EMBL" id="PUV22537.1"/>
    </source>
</evidence>
<accession>A0A363NP83</accession>
<dbReference type="InterPro" id="IPR003395">
    <property type="entry name" value="RecF/RecN/SMC_N"/>
</dbReference>
<dbReference type="Proteomes" id="UP000250831">
    <property type="component" value="Unassembled WGS sequence"/>
</dbReference>
<keyword evidence="3" id="KW-1185">Reference proteome</keyword>
<dbReference type="Pfam" id="PF02463">
    <property type="entry name" value="SMC_N"/>
    <property type="match status" value="1"/>
</dbReference>
<dbReference type="SUPFAM" id="SSF52540">
    <property type="entry name" value="P-loop containing nucleoside triphosphate hydrolases"/>
    <property type="match status" value="1"/>
</dbReference>
<name>A0A363NP83_9SPHI</name>
<gene>
    <name evidence="2" type="ORF">DCO56_20215</name>
</gene>
<dbReference type="GO" id="GO:0006302">
    <property type="term" value="P:double-strand break repair"/>
    <property type="evidence" value="ECO:0007669"/>
    <property type="project" value="TreeGrafter"/>
</dbReference>